<dbReference type="HAMAP" id="MF_00725">
    <property type="entry name" value="FlhD"/>
    <property type="match status" value="1"/>
</dbReference>
<dbReference type="Gene3D" id="1.10.4000.10">
    <property type="entry name" value="Flagellar transcriptional activator FlhD"/>
    <property type="match status" value="1"/>
</dbReference>
<protein>
    <recommendedName>
        <fullName evidence="9">Flagellar transcriptional regulator FlhD</fullName>
    </recommendedName>
</protein>
<comment type="function">
    <text evidence="8 9">Functions in complex with FlhC as a master transcriptional regulator that regulates transcription of several flagellar and non-flagellar operons by binding to their promoter region. Activates expression of class 2 flagellar genes, including fliA, which is a flagellum-specific sigma factor that turns on the class 3 genes. Also regulates genes whose products function in a variety of physiological pathways.</text>
</comment>
<dbReference type="InterPro" id="IPR036194">
    <property type="entry name" value="FlhD_sf"/>
</dbReference>
<keyword evidence="10" id="KW-0966">Cell projection</keyword>
<evidence type="ECO:0000256" key="2">
    <source>
        <dbReference type="ARBA" id="ARBA00022795"/>
    </source>
</evidence>
<organism evidence="10 11">
    <name type="scientific">Nitrosospira multiformis (strain ATCC 25196 / NCIMB 11849 / C 71)</name>
    <dbReference type="NCBI Taxonomy" id="323848"/>
    <lineage>
        <taxon>Bacteria</taxon>
        <taxon>Pseudomonadati</taxon>
        <taxon>Pseudomonadota</taxon>
        <taxon>Betaproteobacteria</taxon>
        <taxon>Nitrosomonadales</taxon>
        <taxon>Nitrosomonadaceae</taxon>
        <taxon>Nitrosospira</taxon>
    </lineage>
</organism>
<evidence type="ECO:0000256" key="5">
    <source>
        <dbReference type="ARBA" id="ARBA00023157"/>
    </source>
</evidence>
<keyword evidence="3 9" id="KW-0805">Transcription regulation</keyword>
<dbReference type="Proteomes" id="UP000236751">
    <property type="component" value="Unassembled WGS sequence"/>
</dbReference>
<evidence type="ECO:0000256" key="7">
    <source>
        <dbReference type="ARBA" id="ARBA00023163"/>
    </source>
</evidence>
<keyword evidence="7 9" id="KW-0804">Transcription</keyword>
<evidence type="ECO:0000256" key="9">
    <source>
        <dbReference type="HAMAP-Rule" id="MF_00725"/>
    </source>
</evidence>
<dbReference type="AlphaFoldDB" id="A0A1H5XX30"/>
<keyword evidence="6 9" id="KW-0010">Activator</keyword>
<evidence type="ECO:0000256" key="6">
    <source>
        <dbReference type="ARBA" id="ARBA00023159"/>
    </source>
</evidence>
<keyword evidence="5 9" id="KW-1015">Disulfide bond</keyword>
<evidence type="ECO:0000256" key="3">
    <source>
        <dbReference type="ARBA" id="ARBA00023015"/>
    </source>
</evidence>
<dbReference type="GO" id="GO:0044780">
    <property type="term" value="P:bacterial-type flagellum assembly"/>
    <property type="evidence" value="ECO:0007669"/>
    <property type="project" value="InterPro"/>
</dbReference>
<gene>
    <name evidence="9" type="primary">flhD</name>
    <name evidence="10" type="ORF">SAMN05216403_13915</name>
</gene>
<sequence>MLSFSTLKSDNLRFFLPFQTFTMQSFTVMEVKMQINELTAEIKDFNLTYLMLAQQMVIADKDMAIFRLGISKDIADILEVLTPGQILKLANSNMMLCRIRFDDNLVFGMLANYTKDKLMAQSHTAILLAGQPAEEIS</sequence>
<proteinExistence type="inferred from homology"/>
<evidence type="ECO:0000313" key="11">
    <source>
        <dbReference type="Proteomes" id="UP000236751"/>
    </source>
</evidence>
<accession>A0A1H5XX30</accession>
<reference evidence="10 11" key="1">
    <citation type="submission" date="2016-10" db="EMBL/GenBank/DDBJ databases">
        <authorList>
            <person name="de Groot N.N."/>
        </authorList>
    </citation>
    <scope>NUCLEOTIDE SEQUENCE [LARGE SCALE GENOMIC DNA]</scope>
    <source>
        <strain evidence="10 11">Nl13</strain>
    </source>
</reference>
<dbReference type="Pfam" id="PF05247">
    <property type="entry name" value="FlhD"/>
    <property type="match status" value="1"/>
</dbReference>
<dbReference type="InterPro" id="IPR023559">
    <property type="entry name" value="Flagellar_FlhD"/>
</dbReference>
<comment type="similarity">
    <text evidence="9">Belongs to the FlhD family.</text>
</comment>
<keyword evidence="10" id="KW-0969">Cilium</keyword>
<dbReference type="EMBL" id="FNVK01000039">
    <property type="protein sequence ID" value="SEG16251.1"/>
    <property type="molecule type" value="Genomic_DNA"/>
</dbReference>
<evidence type="ECO:0000256" key="4">
    <source>
        <dbReference type="ARBA" id="ARBA00023125"/>
    </source>
</evidence>
<dbReference type="GO" id="GO:0045893">
    <property type="term" value="P:positive regulation of DNA-templated transcription"/>
    <property type="evidence" value="ECO:0007669"/>
    <property type="project" value="InterPro"/>
</dbReference>
<comment type="subcellular location">
    <subcellularLocation>
        <location evidence="9">Cytoplasm</location>
    </subcellularLocation>
</comment>
<name>A0A1H5XX30_NITMU</name>
<dbReference type="NCBIfam" id="NF002783">
    <property type="entry name" value="PRK02909.1-1"/>
    <property type="match status" value="1"/>
</dbReference>
<comment type="domain">
    <text evidence="9">The C-terminal region contains a putative helix-turn-helix (HTH) motif, suggesting that this region may bind DNA.</text>
</comment>
<keyword evidence="10" id="KW-0282">Flagellum</keyword>
<evidence type="ECO:0000256" key="1">
    <source>
        <dbReference type="ARBA" id="ARBA00022490"/>
    </source>
</evidence>
<keyword evidence="2 9" id="KW-1005">Bacterial flagellum biogenesis</keyword>
<comment type="subunit">
    <text evidence="9">Homodimer; disulfide-linked. Forms a heterohexamer composed of two FlhC and four FlhD subunits. Each FlhC binds a FlhD dimer, forming a heterotrimer, and a hexamer assembles by dimerization of two heterotrimers.</text>
</comment>
<keyword evidence="1 9" id="KW-0963">Cytoplasm</keyword>
<dbReference type="SUPFAM" id="SSF63592">
    <property type="entry name" value="Flagellar transcriptional activator FlhD"/>
    <property type="match status" value="1"/>
</dbReference>
<dbReference type="GO" id="GO:0003677">
    <property type="term" value="F:DNA binding"/>
    <property type="evidence" value="ECO:0007669"/>
    <property type="project" value="UniProtKB-UniRule"/>
</dbReference>
<dbReference type="GO" id="GO:0005737">
    <property type="term" value="C:cytoplasm"/>
    <property type="evidence" value="ECO:0007669"/>
    <property type="project" value="UniProtKB-SubCell"/>
</dbReference>
<keyword evidence="4 9" id="KW-0238">DNA-binding</keyword>
<evidence type="ECO:0000256" key="8">
    <source>
        <dbReference type="ARBA" id="ARBA00025431"/>
    </source>
</evidence>
<feature type="disulfide bond" description="Interchain" evidence="9">
    <location>
        <position position="97"/>
    </location>
</feature>
<evidence type="ECO:0000313" key="10">
    <source>
        <dbReference type="EMBL" id="SEG16251.1"/>
    </source>
</evidence>
<dbReference type="GO" id="GO:1902208">
    <property type="term" value="P:regulation of bacterial-type flagellum assembly"/>
    <property type="evidence" value="ECO:0007669"/>
    <property type="project" value="UniProtKB-UniRule"/>
</dbReference>